<keyword evidence="1" id="KW-0812">Transmembrane</keyword>
<proteinExistence type="predicted"/>
<dbReference type="EMBL" id="ABOX02000004">
    <property type="protein sequence ID" value="EEF62661.1"/>
    <property type="molecule type" value="Genomic_DNA"/>
</dbReference>
<feature type="transmembrane region" description="Helical" evidence="1">
    <location>
        <begin position="280"/>
        <end position="299"/>
    </location>
</feature>
<keyword evidence="3" id="KW-1185">Reference proteome</keyword>
<accession>B9XCJ3</accession>
<dbReference type="RefSeq" id="WP_007413541.1">
    <property type="nucleotide sequence ID" value="NZ_ABOX02000004.1"/>
</dbReference>
<feature type="transmembrane region" description="Helical" evidence="1">
    <location>
        <begin position="347"/>
        <end position="373"/>
    </location>
</feature>
<reference evidence="2 3" key="1">
    <citation type="journal article" date="2011" name="J. Bacteriol.">
        <title>Genome sequence of 'Pedosphaera parvula' Ellin514, an aerobic Verrucomicrobial isolate from pasture soil.</title>
        <authorList>
            <person name="Kant R."/>
            <person name="van Passel M.W."/>
            <person name="Sangwan P."/>
            <person name="Palva A."/>
            <person name="Lucas S."/>
            <person name="Copeland A."/>
            <person name="Lapidus A."/>
            <person name="Glavina Del Rio T."/>
            <person name="Dalin E."/>
            <person name="Tice H."/>
            <person name="Bruce D."/>
            <person name="Goodwin L."/>
            <person name="Pitluck S."/>
            <person name="Chertkov O."/>
            <person name="Larimer F.W."/>
            <person name="Land M.L."/>
            <person name="Hauser L."/>
            <person name="Brettin T.S."/>
            <person name="Detter J.C."/>
            <person name="Han S."/>
            <person name="de Vos W.M."/>
            <person name="Janssen P.H."/>
            <person name="Smidt H."/>
        </authorList>
    </citation>
    <scope>NUCLEOTIDE SEQUENCE [LARGE SCALE GENOMIC DNA]</scope>
    <source>
        <strain evidence="2 3">Ellin514</strain>
    </source>
</reference>
<evidence type="ECO:0000313" key="2">
    <source>
        <dbReference type="EMBL" id="EEF62661.1"/>
    </source>
</evidence>
<dbReference type="Proteomes" id="UP000003688">
    <property type="component" value="Unassembled WGS sequence"/>
</dbReference>
<feature type="transmembrane region" description="Helical" evidence="1">
    <location>
        <begin position="27"/>
        <end position="50"/>
    </location>
</feature>
<feature type="transmembrane region" description="Helical" evidence="1">
    <location>
        <begin position="306"/>
        <end position="327"/>
    </location>
</feature>
<comment type="caution">
    <text evidence="2">The sequence shown here is derived from an EMBL/GenBank/DDBJ whole genome shotgun (WGS) entry which is preliminary data.</text>
</comment>
<dbReference type="STRING" id="320771.Cflav_PD5296"/>
<sequence length="382" mass="42410">MRSSTLIVSYLWKDTWKRWCEQPGSPLARWFVTLLLVMVAAVILVAFQLLERSLRDRLERFGLNTLLVRQPVAPGSAEFILHGGGQDQLAVLTTSGEKLRLRQLFGRGQTELHENNLTVFTYSPDAIPMLARMLGADTPTICLSEHLPDKTMTRVRVGRHSVLAKVVRPQGWLQALSTEDTVLVPQGWLPDQEQMGWLDTTIYQRSETAPPMDQIISAVNILSSLNQHPQPQIQSAMPIVHELDELRSRQAQWRTGLAAILGIAVSLVYGAIAVLEFRQNLFVCALLRSFGAPSNFLYFRHWLENLLLANLAAGVAVLVLALVHRSLFSTLGFSSEVLDFNGGNPYLGSSVVSIFLWINVGALLSSIPVAFGLRQPVGEILN</sequence>
<evidence type="ECO:0000256" key="1">
    <source>
        <dbReference type="SAM" id="Phobius"/>
    </source>
</evidence>
<gene>
    <name evidence="2" type="ORF">Cflav_PD5296</name>
</gene>
<name>B9XCJ3_PEDPL</name>
<dbReference type="OrthoDB" id="198705at2"/>
<keyword evidence="1" id="KW-0472">Membrane</keyword>
<feature type="transmembrane region" description="Helical" evidence="1">
    <location>
        <begin position="256"/>
        <end position="274"/>
    </location>
</feature>
<keyword evidence="1" id="KW-1133">Transmembrane helix</keyword>
<evidence type="ECO:0000313" key="3">
    <source>
        <dbReference type="Proteomes" id="UP000003688"/>
    </source>
</evidence>
<evidence type="ECO:0008006" key="4">
    <source>
        <dbReference type="Google" id="ProtNLM"/>
    </source>
</evidence>
<dbReference type="AlphaFoldDB" id="B9XCJ3"/>
<organism evidence="2 3">
    <name type="scientific">Pedosphaera parvula (strain Ellin514)</name>
    <dbReference type="NCBI Taxonomy" id="320771"/>
    <lineage>
        <taxon>Bacteria</taxon>
        <taxon>Pseudomonadati</taxon>
        <taxon>Verrucomicrobiota</taxon>
        <taxon>Pedosphaerae</taxon>
        <taxon>Pedosphaerales</taxon>
        <taxon>Pedosphaeraceae</taxon>
        <taxon>Pedosphaera</taxon>
    </lineage>
</organism>
<protein>
    <recommendedName>
        <fullName evidence="4">ABC3 transporter permease protein domain-containing protein</fullName>
    </recommendedName>
</protein>